<dbReference type="Pfam" id="PF04316">
    <property type="entry name" value="FlgM"/>
    <property type="match status" value="1"/>
</dbReference>
<comment type="caution">
    <text evidence="11">The sequence shown here is derived from an EMBL/GenBank/DDBJ whole genome shotgun (WGS) entry which is preliminary data.</text>
</comment>
<name>A0ABN7I5S9_9BURK</name>
<dbReference type="SUPFAM" id="SSF101498">
    <property type="entry name" value="Anti-sigma factor FlgM"/>
    <property type="match status" value="1"/>
</dbReference>
<comment type="similarity">
    <text evidence="1">Belongs to the FlgM family.</text>
</comment>
<feature type="region of interest" description="Disordered" evidence="9">
    <location>
        <begin position="1"/>
        <end position="62"/>
    </location>
</feature>
<reference evidence="11 12" key="1">
    <citation type="submission" date="2020-10" db="EMBL/GenBank/DDBJ databases">
        <authorList>
            <person name="Peeters C."/>
        </authorList>
    </citation>
    <scope>NUCLEOTIDE SEQUENCE [LARGE SCALE GENOMIC DNA]</scope>
    <source>
        <strain evidence="11 12">LMG 28140</strain>
    </source>
</reference>
<evidence type="ECO:0000259" key="10">
    <source>
        <dbReference type="Pfam" id="PF04316"/>
    </source>
</evidence>
<dbReference type="Proteomes" id="UP000598032">
    <property type="component" value="Unassembled WGS sequence"/>
</dbReference>
<gene>
    <name evidence="11" type="ORF">LMG28140_05434</name>
</gene>
<keyword evidence="3" id="KW-0678">Repressor</keyword>
<evidence type="ECO:0000256" key="2">
    <source>
        <dbReference type="ARBA" id="ARBA00017823"/>
    </source>
</evidence>
<sequence>MKIESSNYALAAPQNGAQGAPNSSDPEGAVESGQQVNAADAENSTVNLSTMSALRTPGDSDIDTTKVESIKAALRDGSYQIDSGKIADGLLGTARDLLQITTS</sequence>
<evidence type="ECO:0000256" key="1">
    <source>
        <dbReference type="ARBA" id="ARBA00005322"/>
    </source>
</evidence>
<dbReference type="EMBL" id="CAJHCP010000013">
    <property type="protein sequence ID" value="CAD6554098.1"/>
    <property type="molecule type" value="Genomic_DNA"/>
</dbReference>
<accession>A0ABN7I5S9</accession>
<evidence type="ECO:0000313" key="11">
    <source>
        <dbReference type="EMBL" id="CAD6554098.1"/>
    </source>
</evidence>
<evidence type="ECO:0000256" key="9">
    <source>
        <dbReference type="SAM" id="MobiDB-lite"/>
    </source>
</evidence>
<dbReference type="InterPro" id="IPR007412">
    <property type="entry name" value="FlgM"/>
</dbReference>
<keyword evidence="6" id="KW-0804">Transcription</keyword>
<keyword evidence="5" id="KW-0805">Transcription regulation</keyword>
<protein>
    <recommendedName>
        <fullName evidence="2">Negative regulator of flagellin synthesis</fullName>
    </recommendedName>
    <alternativeName>
        <fullName evidence="8">Anti-sigma-28 factor</fullName>
    </alternativeName>
</protein>
<dbReference type="RefSeq" id="WP_201645356.1">
    <property type="nucleotide sequence ID" value="NZ_CAJHCP010000013.1"/>
</dbReference>
<evidence type="ECO:0000313" key="12">
    <source>
        <dbReference type="Proteomes" id="UP000598032"/>
    </source>
</evidence>
<dbReference type="InterPro" id="IPR035890">
    <property type="entry name" value="Anti-sigma-28_factor_FlgM_sf"/>
</dbReference>
<evidence type="ECO:0000256" key="6">
    <source>
        <dbReference type="ARBA" id="ARBA00023163"/>
    </source>
</evidence>
<proteinExistence type="inferred from homology"/>
<feature type="domain" description="Anti-sigma-28 factor FlgM C-terminal" evidence="10">
    <location>
        <begin position="56"/>
        <end position="91"/>
    </location>
</feature>
<dbReference type="InterPro" id="IPR031316">
    <property type="entry name" value="FlgM_C"/>
</dbReference>
<evidence type="ECO:0000256" key="5">
    <source>
        <dbReference type="ARBA" id="ARBA00023015"/>
    </source>
</evidence>
<keyword evidence="12" id="KW-1185">Reference proteome</keyword>
<dbReference type="NCBIfam" id="TIGR03824">
    <property type="entry name" value="FlgM_jcvi"/>
    <property type="match status" value="1"/>
</dbReference>
<evidence type="ECO:0000256" key="3">
    <source>
        <dbReference type="ARBA" id="ARBA00022491"/>
    </source>
</evidence>
<feature type="compositionally biased region" description="Polar residues" evidence="9">
    <location>
        <begin position="32"/>
        <end position="53"/>
    </location>
</feature>
<evidence type="ECO:0000256" key="4">
    <source>
        <dbReference type="ARBA" id="ARBA00022795"/>
    </source>
</evidence>
<evidence type="ECO:0000256" key="8">
    <source>
        <dbReference type="ARBA" id="ARBA00030117"/>
    </source>
</evidence>
<evidence type="ECO:0000256" key="7">
    <source>
        <dbReference type="ARBA" id="ARBA00024739"/>
    </source>
</evidence>
<organism evidence="11 12">
    <name type="scientific">Paraburkholderia metrosideri</name>
    <dbReference type="NCBI Taxonomy" id="580937"/>
    <lineage>
        <taxon>Bacteria</taxon>
        <taxon>Pseudomonadati</taxon>
        <taxon>Pseudomonadota</taxon>
        <taxon>Betaproteobacteria</taxon>
        <taxon>Burkholderiales</taxon>
        <taxon>Burkholderiaceae</taxon>
        <taxon>Paraburkholderia</taxon>
    </lineage>
</organism>
<feature type="compositionally biased region" description="Polar residues" evidence="9">
    <location>
        <begin position="15"/>
        <end position="25"/>
    </location>
</feature>
<keyword evidence="4" id="KW-1005">Bacterial flagellum biogenesis</keyword>
<comment type="function">
    <text evidence="7">Responsible for the coupling of flagellin expression to flagellar assembly by preventing expression of the flagellin genes when a component of the middle class of proteins is defective. It negatively regulates flagellar genes by inhibiting the activity of FliA by directly binding to FliA.</text>
</comment>